<dbReference type="NCBIfam" id="TIGR01640">
    <property type="entry name" value="F_box_assoc_1"/>
    <property type="match status" value="1"/>
</dbReference>
<dbReference type="InterPro" id="IPR036047">
    <property type="entry name" value="F-box-like_dom_sf"/>
</dbReference>
<dbReference type="KEGG" id="nsy:104242768"/>
<dbReference type="Gene3D" id="1.20.1280.50">
    <property type="match status" value="1"/>
</dbReference>
<dbReference type="OrthoDB" id="1867629at2759"/>
<dbReference type="InterPro" id="IPR050796">
    <property type="entry name" value="SCF_F-box_component"/>
</dbReference>
<feature type="domain" description="F-box" evidence="1">
    <location>
        <begin position="4"/>
        <end position="49"/>
    </location>
</feature>
<evidence type="ECO:0000313" key="2">
    <source>
        <dbReference type="Proteomes" id="UP000189701"/>
    </source>
</evidence>
<reference evidence="3" key="2">
    <citation type="submission" date="2025-08" db="UniProtKB">
        <authorList>
            <consortium name="RefSeq"/>
        </authorList>
    </citation>
    <scope>IDENTIFICATION</scope>
    <source>
        <tissue evidence="3">Leaf</tissue>
    </source>
</reference>
<dbReference type="STRING" id="4096.A0A1U7YA75"/>
<dbReference type="eggNOG" id="ENOG502SRYV">
    <property type="taxonomic scope" value="Eukaryota"/>
</dbReference>
<dbReference type="PANTHER" id="PTHR31672:SF13">
    <property type="entry name" value="F-BOX PROTEIN CPR30-LIKE"/>
    <property type="match status" value="1"/>
</dbReference>
<dbReference type="PROSITE" id="PS50181">
    <property type="entry name" value="FBOX"/>
    <property type="match status" value="1"/>
</dbReference>
<dbReference type="GeneID" id="104242768"/>
<dbReference type="Pfam" id="PF00646">
    <property type="entry name" value="F-box"/>
    <property type="match status" value="1"/>
</dbReference>
<reference evidence="2" key="1">
    <citation type="journal article" date="2013" name="Genome Biol.">
        <title>Reference genomes and transcriptomes of Nicotiana sylvestris and Nicotiana tomentosiformis.</title>
        <authorList>
            <person name="Sierro N."/>
            <person name="Battey J.N."/>
            <person name="Ouadi S."/>
            <person name="Bovet L."/>
            <person name="Goepfert S."/>
            <person name="Bakaher N."/>
            <person name="Peitsch M.C."/>
            <person name="Ivanov N.V."/>
        </authorList>
    </citation>
    <scope>NUCLEOTIDE SEQUENCE [LARGE SCALE GENOMIC DNA]</scope>
</reference>
<dbReference type="Pfam" id="PF07734">
    <property type="entry name" value="FBA_1"/>
    <property type="match status" value="1"/>
</dbReference>
<dbReference type="AlphaFoldDB" id="A0A1U7YA75"/>
<dbReference type="RefSeq" id="XP_009796154.1">
    <property type="nucleotide sequence ID" value="XM_009797852.1"/>
</dbReference>
<dbReference type="InterPro" id="IPR006527">
    <property type="entry name" value="F-box-assoc_dom_typ1"/>
</dbReference>
<gene>
    <name evidence="3" type="primary">LOC104242768</name>
</gene>
<sequence>MMVDGIMKKLPEDVVIYILLKFTVKSLIRFKCISRTWYTLVQSSTFINLHLNRPTTRKNEFILFSRSIKVEPRGLKNVISIIYSDNDDDLNSIFPDLDPPYLTFSYYYAYNELVGPCNGLLVLTDFEVIILLNPATRNYMPLPSSPFVCAEGLNLSIMGGVGFGFDWIGNDYKVIRILEVFKDADWSPDVIDQKVEVYDLHTDSWREFRVGQQFPKVHWLPHFEIFHKGAFHWYANIDDAMVILCFDMSTEIFRTMIMPDSFNDYDGKYYTLVILNESLTLICYPDSYAEIDLTQDSMDVWIMMDYGVRDSWTKKYMIRPPPFKSPLTIWKNHLLFLQNKGGLLISYDLISNEAKEFNLQGYPQSLRIIVYKESLISIPKRVRRSSSS</sequence>
<accession>A0A1U7YA75</accession>
<dbReference type="PANTHER" id="PTHR31672">
    <property type="entry name" value="BNACNNG10540D PROTEIN"/>
    <property type="match status" value="1"/>
</dbReference>
<dbReference type="Proteomes" id="UP000189701">
    <property type="component" value="Unplaced"/>
</dbReference>
<dbReference type="InterPro" id="IPR001810">
    <property type="entry name" value="F-box_dom"/>
</dbReference>
<dbReference type="SUPFAM" id="SSF81383">
    <property type="entry name" value="F-box domain"/>
    <property type="match status" value="1"/>
</dbReference>
<name>A0A1U7YA75_NICSY</name>
<proteinExistence type="predicted"/>
<dbReference type="SMART" id="SM00256">
    <property type="entry name" value="FBOX"/>
    <property type="match status" value="1"/>
</dbReference>
<organism evidence="2 3">
    <name type="scientific">Nicotiana sylvestris</name>
    <name type="common">Wood tobacco</name>
    <name type="synonym">South American tobacco</name>
    <dbReference type="NCBI Taxonomy" id="4096"/>
    <lineage>
        <taxon>Eukaryota</taxon>
        <taxon>Viridiplantae</taxon>
        <taxon>Streptophyta</taxon>
        <taxon>Embryophyta</taxon>
        <taxon>Tracheophyta</taxon>
        <taxon>Spermatophyta</taxon>
        <taxon>Magnoliopsida</taxon>
        <taxon>eudicotyledons</taxon>
        <taxon>Gunneridae</taxon>
        <taxon>Pentapetalae</taxon>
        <taxon>asterids</taxon>
        <taxon>lamiids</taxon>
        <taxon>Solanales</taxon>
        <taxon>Solanaceae</taxon>
        <taxon>Nicotianoideae</taxon>
        <taxon>Nicotianeae</taxon>
        <taxon>Nicotiana</taxon>
    </lineage>
</organism>
<keyword evidence="2" id="KW-1185">Reference proteome</keyword>
<dbReference type="InterPro" id="IPR017451">
    <property type="entry name" value="F-box-assoc_interact_dom"/>
</dbReference>
<evidence type="ECO:0000313" key="3">
    <source>
        <dbReference type="RefSeq" id="XP_009796154.1"/>
    </source>
</evidence>
<protein>
    <submittedName>
        <fullName evidence="3">F-box/kelch-repeat protein At3g06240-like</fullName>
    </submittedName>
</protein>
<evidence type="ECO:0000259" key="1">
    <source>
        <dbReference type="PROSITE" id="PS50181"/>
    </source>
</evidence>